<evidence type="ECO:0000313" key="1">
    <source>
        <dbReference type="EMBL" id="TQF10713.1"/>
    </source>
</evidence>
<protein>
    <submittedName>
        <fullName evidence="1">Iron-containing redox enzyme family protein</fullName>
    </submittedName>
</protein>
<sequence>MQTTMESPKSMDWVELLEQEGRALVAALDAHPDASRLFAGTLDREGYVHYLVQTYHYVRWSLPLLKGAGTRLKHLGRHPRLADLLLQKAEEERGHERWLLTDLKNLGCSEERVLSTGPSPAVEAYTSWNFFTSRAGIPTAFLGTAYVLEYLSVTRATGAAEHLIQANAIANIGKAVTFLRGHGGLDEDHVAELTSVLRTLTDVEEQSAVLLSARTTRVVYPGFFRER</sequence>
<dbReference type="EMBL" id="VIFM01000234">
    <property type="protein sequence ID" value="TQF10713.1"/>
    <property type="molecule type" value="Genomic_DNA"/>
</dbReference>
<dbReference type="OrthoDB" id="8441019at2"/>
<evidence type="ECO:0000313" key="2">
    <source>
        <dbReference type="Proteomes" id="UP000315369"/>
    </source>
</evidence>
<name>A0A540WNX1_9BACT</name>
<comment type="caution">
    <text evidence="1">The sequence shown here is derived from an EMBL/GenBank/DDBJ whole genome shotgun (WGS) entry which is preliminary data.</text>
</comment>
<dbReference type="Gene3D" id="1.20.910.10">
    <property type="entry name" value="Heme oxygenase-like"/>
    <property type="match status" value="1"/>
</dbReference>
<keyword evidence="2" id="KW-1185">Reference proteome</keyword>
<dbReference type="Pfam" id="PF14518">
    <property type="entry name" value="Haem_oxygenas_2"/>
    <property type="match status" value="1"/>
</dbReference>
<dbReference type="SUPFAM" id="SSF48613">
    <property type="entry name" value="Heme oxygenase-like"/>
    <property type="match status" value="1"/>
</dbReference>
<gene>
    <name evidence="1" type="ORF">FJV41_38020</name>
</gene>
<dbReference type="AlphaFoldDB" id="A0A540WNX1"/>
<accession>A0A540WNX1</accession>
<reference evidence="1 2" key="1">
    <citation type="submission" date="2019-06" db="EMBL/GenBank/DDBJ databases">
        <authorList>
            <person name="Livingstone P."/>
            <person name="Whitworth D."/>
        </authorList>
    </citation>
    <scope>NUCLEOTIDE SEQUENCE [LARGE SCALE GENOMIC DNA]</scope>
    <source>
        <strain evidence="1 2">AM401</strain>
    </source>
</reference>
<organism evidence="1 2">
    <name type="scientific">Myxococcus llanfairpwllgwyngyllgogerychwyrndrobwllllantysiliogogogochensis</name>
    <dbReference type="NCBI Taxonomy" id="2590453"/>
    <lineage>
        <taxon>Bacteria</taxon>
        <taxon>Pseudomonadati</taxon>
        <taxon>Myxococcota</taxon>
        <taxon>Myxococcia</taxon>
        <taxon>Myxococcales</taxon>
        <taxon>Cystobacterineae</taxon>
        <taxon>Myxococcaceae</taxon>
        <taxon>Myxococcus</taxon>
    </lineage>
</organism>
<dbReference type="Proteomes" id="UP000315369">
    <property type="component" value="Unassembled WGS sequence"/>
</dbReference>
<proteinExistence type="predicted"/>
<dbReference type="RefSeq" id="WP_141647510.1">
    <property type="nucleotide sequence ID" value="NZ_VIFM01000234.1"/>
</dbReference>
<dbReference type="InterPro" id="IPR016084">
    <property type="entry name" value="Haem_Oase-like_multi-hlx"/>
</dbReference>